<feature type="transmembrane region" description="Helical" evidence="7">
    <location>
        <begin position="88"/>
        <end position="112"/>
    </location>
</feature>
<dbReference type="EMBL" id="JBHUKR010000017">
    <property type="protein sequence ID" value="MFD2420321.1"/>
    <property type="molecule type" value="Genomic_DNA"/>
</dbReference>
<dbReference type="InterPro" id="IPR020846">
    <property type="entry name" value="MFS_dom"/>
</dbReference>
<keyword evidence="2" id="KW-0813">Transport</keyword>
<evidence type="ECO:0000259" key="8">
    <source>
        <dbReference type="PROSITE" id="PS50850"/>
    </source>
</evidence>
<dbReference type="Gene3D" id="1.20.1250.20">
    <property type="entry name" value="MFS general substrate transporter like domains"/>
    <property type="match status" value="1"/>
</dbReference>
<evidence type="ECO:0000256" key="3">
    <source>
        <dbReference type="ARBA" id="ARBA00022475"/>
    </source>
</evidence>
<evidence type="ECO:0000313" key="9">
    <source>
        <dbReference type="EMBL" id="MFD2420321.1"/>
    </source>
</evidence>
<name>A0ABW5G5S0_9PSEU</name>
<evidence type="ECO:0000256" key="2">
    <source>
        <dbReference type="ARBA" id="ARBA00022448"/>
    </source>
</evidence>
<evidence type="ECO:0000256" key="7">
    <source>
        <dbReference type="SAM" id="Phobius"/>
    </source>
</evidence>
<feature type="transmembrane region" description="Helical" evidence="7">
    <location>
        <begin position="220"/>
        <end position="242"/>
    </location>
</feature>
<comment type="subcellular location">
    <subcellularLocation>
        <location evidence="1">Cell membrane</location>
        <topology evidence="1">Multi-pass membrane protein</topology>
    </subcellularLocation>
</comment>
<dbReference type="RefSeq" id="WP_378268344.1">
    <property type="nucleotide sequence ID" value="NZ_JBHUKR010000017.1"/>
</dbReference>
<protein>
    <submittedName>
        <fullName evidence="9">MFS transporter</fullName>
    </submittedName>
</protein>
<reference evidence="10" key="1">
    <citation type="journal article" date="2019" name="Int. J. Syst. Evol. Microbiol.">
        <title>The Global Catalogue of Microorganisms (GCM) 10K type strain sequencing project: providing services to taxonomists for standard genome sequencing and annotation.</title>
        <authorList>
            <consortium name="The Broad Institute Genomics Platform"/>
            <consortium name="The Broad Institute Genome Sequencing Center for Infectious Disease"/>
            <person name="Wu L."/>
            <person name="Ma J."/>
        </authorList>
    </citation>
    <scope>NUCLEOTIDE SEQUENCE [LARGE SCALE GENOMIC DNA]</scope>
    <source>
        <strain evidence="10">CGMCC 4.7645</strain>
    </source>
</reference>
<dbReference type="PANTHER" id="PTHR23513">
    <property type="entry name" value="INTEGRAL MEMBRANE EFFLUX PROTEIN-RELATED"/>
    <property type="match status" value="1"/>
</dbReference>
<keyword evidence="10" id="KW-1185">Reference proteome</keyword>
<feature type="transmembrane region" description="Helical" evidence="7">
    <location>
        <begin position="254"/>
        <end position="274"/>
    </location>
</feature>
<sequence>MPAVAGGPRGLKRLWGAVATSSLGDGAYLATAPLLAAVISADPVAVSLVSAASLAPWLVIGPFAGALVDRWPRRAVMITADLLRMVCLLVLATLTIAGLCSIPALAVTGFILTSGQSFHEAASQAIIPSLTGDDRTALAAANSRIVTAESVSVGFVGPPIGSALFTVAPWLPIAADAATFAGSAGLLRGIPPLPRPEHPGSGVIASLNQAVRWLLGQRQLLGLAVFIAGGNLAATTAMATFVLHAREDLGVSTWSYGFLLVAQALGATAGGWLATTVSRRLNFSTMLVAAQLGRAAAFLALAVTRSPYLAAACMTIIGITSTISSVAAASTRHQLVPGDMLGRVVSVFRLVGNGTAPFGAALGGVIASRYGLSMPIVVGGVVTLAVAAVPLLPPFRRPAPEPEHVGVVR</sequence>
<dbReference type="Proteomes" id="UP001597417">
    <property type="component" value="Unassembled WGS sequence"/>
</dbReference>
<proteinExistence type="predicted"/>
<feature type="transmembrane region" description="Helical" evidence="7">
    <location>
        <begin position="45"/>
        <end position="68"/>
    </location>
</feature>
<keyword evidence="3" id="KW-1003">Cell membrane</keyword>
<feature type="transmembrane region" description="Helical" evidence="7">
    <location>
        <begin position="281"/>
        <end position="302"/>
    </location>
</feature>
<organism evidence="9 10">
    <name type="scientific">Amycolatopsis pigmentata</name>
    <dbReference type="NCBI Taxonomy" id="450801"/>
    <lineage>
        <taxon>Bacteria</taxon>
        <taxon>Bacillati</taxon>
        <taxon>Actinomycetota</taxon>
        <taxon>Actinomycetes</taxon>
        <taxon>Pseudonocardiales</taxon>
        <taxon>Pseudonocardiaceae</taxon>
        <taxon>Amycolatopsis</taxon>
    </lineage>
</organism>
<comment type="caution">
    <text evidence="9">The sequence shown here is derived from an EMBL/GenBank/DDBJ whole genome shotgun (WGS) entry which is preliminary data.</text>
</comment>
<evidence type="ECO:0000256" key="4">
    <source>
        <dbReference type="ARBA" id="ARBA00022692"/>
    </source>
</evidence>
<feature type="transmembrane region" description="Helical" evidence="7">
    <location>
        <begin position="14"/>
        <end position="39"/>
    </location>
</feature>
<dbReference type="Pfam" id="PF05977">
    <property type="entry name" value="MFS_3"/>
    <property type="match status" value="1"/>
</dbReference>
<dbReference type="SUPFAM" id="SSF103473">
    <property type="entry name" value="MFS general substrate transporter"/>
    <property type="match status" value="1"/>
</dbReference>
<dbReference type="CDD" id="cd06173">
    <property type="entry name" value="MFS_MefA_like"/>
    <property type="match status" value="1"/>
</dbReference>
<dbReference type="PANTHER" id="PTHR23513:SF6">
    <property type="entry name" value="MAJOR FACILITATOR SUPERFAMILY ASSOCIATED DOMAIN-CONTAINING PROTEIN"/>
    <property type="match status" value="1"/>
</dbReference>
<evidence type="ECO:0000256" key="6">
    <source>
        <dbReference type="ARBA" id="ARBA00023136"/>
    </source>
</evidence>
<dbReference type="PROSITE" id="PS50850">
    <property type="entry name" value="MFS"/>
    <property type="match status" value="1"/>
</dbReference>
<keyword evidence="5 7" id="KW-1133">Transmembrane helix</keyword>
<dbReference type="InterPro" id="IPR010290">
    <property type="entry name" value="TM_effector"/>
</dbReference>
<accession>A0ABW5G5S0</accession>
<gene>
    <name evidence="9" type="ORF">ACFSXZ_28720</name>
</gene>
<evidence type="ECO:0000256" key="1">
    <source>
        <dbReference type="ARBA" id="ARBA00004651"/>
    </source>
</evidence>
<feature type="transmembrane region" description="Helical" evidence="7">
    <location>
        <begin position="308"/>
        <end position="329"/>
    </location>
</feature>
<feature type="domain" description="Major facilitator superfamily (MFS) profile" evidence="8">
    <location>
        <begin position="217"/>
        <end position="409"/>
    </location>
</feature>
<evidence type="ECO:0000256" key="5">
    <source>
        <dbReference type="ARBA" id="ARBA00022989"/>
    </source>
</evidence>
<dbReference type="InterPro" id="IPR036259">
    <property type="entry name" value="MFS_trans_sf"/>
</dbReference>
<keyword evidence="4 7" id="KW-0812">Transmembrane</keyword>
<feature type="transmembrane region" description="Helical" evidence="7">
    <location>
        <begin position="372"/>
        <end position="392"/>
    </location>
</feature>
<evidence type="ECO:0000313" key="10">
    <source>
        <dbReference type="Proteomes" id="UP001597417"/>
    </source>
</evidence>
<keyword evidence="6 7" id="KW-0472">Membrane</keyword>